<proteinExistence type="predicted"/>
<dbReference type="PATRIC" id="fig|1768241.3.peg.2846"/>
<name>A0A132BW34_9RHOB</name>
<dbReference type="InterPro" id="IPR039910">
    <property type="entry name" value="D15-like"/>
</dbReference>
<gene>
    <name evidence="7" type="primary">tamA</name>
    <name evidence="7" type="ORF">TRIHO_27200</name>
</gene>
<keyword evidence="2" id="KW-0812">Transmembrane</keyword>
<evidence type="ECO:0000256" key="4">
    <source>
        <dbReference type="SAM" id="SignalP"/>
    </source>
</evidence>
<evidence type="ECO:0000259" key="5">
    <source>
        <dbReference type="Pfam" id="PF01103"/>
    </source>
</evidence>
<dbReference type="Proteomes" id="UP000068382">
    <property type="component" value="Unassembled WGS sequence"/>
</dbReference>
<evidence type="ECO:0000259" key="6">
    <source>
        <dbReference type="Pfam" id="PF07244"/>
    </source>
</evidence>
<dbReference type="EMBL" id="LPUY01000075">
    <property type="protein sequence ID" value="KUP92416.1"/>
    <property type="molecule type" value="Genomic_DNA"/>
</dbReference>
<feature type="domain" description="POTRA" evidence="6">
    <location>
        <begin position="217"/>
        <end position="283"/>
    </location>
</feature>
<dbReference type="PANTHER" id="PTHR12815">
    <property type="entry name" value="SORTING AND ASSEMBLY MACHINERY SAMM50 PROTEIN FAMILY MEMBER"/>
    <property type="match status" value="1"/>
</dbReference>
<dbReference type="Gene3D" id="3.10.20.310">
    <property type="entry name" value="membrane protein fhac"/>
    <property type="match status" value="1"/>
</dbReference>
<evidence type="ECO:0000256" key="3">
    <source>
        <dbReference type="ARBA" id="ARBA00023136"/>
    </source>
</evidence>
<keyword evidence="2" id="KW-1134">Transmembrane beta strand</keyword>
<evidence type="ECO:0000256" key="1">
    <source>
        <dbReference type="ARBA" id="ARBA00004370"/>
    </source>
</evidence>
<dbReference type="GO" id="GO:0019867">
    <property type="term" value="C:outer membrane"/>
    <property type="evidence" value="ECO:0007669"/>
    <property type="project" value="InterPro"/>
</dbReference>
<feature type="signal peptide" evidence="4">
    <location>
        <begin position="1"/>
        <end position="40"/>
    </location>
</feature>
<evidence type="ECO:0000313" key="7">
    <source>
        <dbReference type="EMBL" id="KUP92416.1"/>
    </source>
</evidence>
<sequence length="612" mass="64421">MTSLSHPRRIARPDLRPFRSFWMTVSLAATCWLGAAPAQALTTSLTAPGATADLSDDLENASVSLSLGDEAGVQETLAAALSDYLTLVQVLYDAGHFAPVVNITLDGREAAQINLLTPPRSIDNIVITVDPGPKFTFGQAVVTPLPERPAANLPDDFAAGRPASTGAIQAAATAGLAAWDRAGHAKVKLASQDITADAVQQRLDATLRIAPGPRLRLGKMTIEGQSDVRRAAIQQIAGFASGKVYHPDLVSKSSARLRRTGAFSSVTLRQAETPNPDGTLDFVASVEDLPKRRFTFGVEISSSEALEVSTSWMHRNLFGGAERLKIDLSLRGLGSSDVDGTVSARLDRPAALGTDETLFYSGALEKAEEEHYSATSILGEVGLRRIVSDTTFVEGSVGLYLVKADDAYGAGRDFNYLSARLRGERDKRNIKTDASAGYYLDGEVIPFVGLDGRDPGLKINLDARGYKSLGSTGRVVLAGRVQVGSVIGPEASDVSPTLLYFSGGAGSVRGQEYQSLGVDVGGDVAGGRSYLALSGEVRGRITDAISLVGFYDVGFVDAGSFVSSDSEHHAGAGIGLRYNVTGIGPIRLDLAVPVSGDDADGLQFYIGIGQAF</sequence>
<dbReference type="Pfam" id="PF01103">
    <property type="entry name" value="Omp85"/>
    <property type="match status" value="1"/>
</dbReference>
<keyword evidence="3" id="KW-0472">Membrane</keyword>
<feature type="domain" description="Bacterial surface antigen (D15)" evidence="5">
    <location>
        <begin position="316"/>
        <end position="612"/>
    </location>
</feature>
<reference evidence="7 8" key="1">
    <citation type="submission" date="2015-12" db="EMBL/GenBank/DDBJ databases">
        <title>Genome sequence of the marine Rhodobacteraceae strain O3.65, Candidatus Tritonibacter horizontis.</title>
        <authorList>
            <person name="Poehlein A."/>
            <person name="Giebel H.A."/>
            <person name="Voget S."/>
            <person name="Brinkhoff T."/>
        </authorList>
    </citation>
    <scope>NUCLEOTIDE SEQUENCE [LARGE SCALE GENOMIC DNA]</scope>
    <source>
        <strain evidence="7 8">O3.65</strain>
    </source>
</reference>
<dbReference type="InterPro" id="IPR000184">
    <property type="entry name" value="Bac_surfAg_D15"/>
</dbReference>
<accession>A0A132BW34</accession>
<feature type="chain" id="PRO_5007288617" evidence="4">
    <location>
        <begin position="41"/>
        <end position="612"/>
    </location>
</feature>
<dbReference type="AlphaFoldDB" id="A0A132BW34"/>
<comment type="subcellular location">
    <subcellularLocation>
        <location evidence="1">Membrane</location>
    </subcellularLocation>
</comment>
<protein>
    <submittedName>
        <fullName evidence="7">Translocation and assembly module TamA</fullName>
    </submittedName>
</protein>
<evidence type="ECO:0000256" key="2">
    <source>
        <dbReference type="ARBA" id="ARBA00022452"/>
    </source>
</evidence>
<comment type="caution">
    <text evidence="7">The sequence shown here is derived from an EMBL/GenBank/DDBJ whole genome shotgun (WGS) entry which is preliminary data.</text>
</comment>
<dbReference type="PANTHER" id="PTHR12815:SF42">
    <property type="entry name" value="BACTERIAL SURFACE ANTIGEN (D15) DOMAIN-CONTAINING PROTEIN"/>
    <property type="match status" value="1"/>
</dbReference>
<keyword evidence="4" id="KW-0732">Signal</keyword>
<keyword evidence="8" id="KW-1185">Reference proteome</keyword>
<evidence type="ECO:0000313" key="8">
    <source>
        <dbReference type="Proteomes" id="UP000068382"/>
    </source>
</evidence>
<dbReference type="Gene3D" id="2.40.160.50">
    <property type="entry name" value="membrane protein fhac: a member of the omp85/tpsb transporter family"/>
    <property type="match status" value="1"/>
</dbReference>
<dbReference type="Pfam" id="PF07244">
    <property type="entry name" value="POTRA"/>
    <property type="match status" value="1"/>
</dbReference>
<dbReference type="InterPro" id="IPR010827">
    <property type="entry name" value="BamA/TamA_POTRA"/>
</dbReference>
<organism evidence="7 8">
    <name type="scientific">Tritonibacter horizontis</name>
    <dbReference type="NCBI Taxonomy" id="1768241"/>
    <lineage>
        <taxon>Bacteria</taxon>
        <taxon>Pseudomonadati</taxon>
        <taxon>Pseudomonadota</taxon>
        <taxon>Alphaproteobacteria</taxon>
        <taxon>Rhodobacterales</taxon>
        <taxon>Paracoccaceae</taxon>
        <taxon>Tritonibacter</taxon>
    </lineage>
</organism>